<dbReference type="InterPro" id="IPR016630">
    <property type="entry name" value="UCP015278"/>
</dbReference>
<proteinExistence type="predicted"/>
<reference evidence="1" key="1">
    <citation type="submission" date="2021-03" db="EMBL/GenBank/DDBJ databases">
        <title>Isolation of Bacillus subtilis from fermented food sample.</title>
        <authorList>
            <person name="Lakshmanan V."/>
            <person name="Athira K."/>
            <person name="Rajagopal K."/>
        </authorList>
    </citation>
    <scope>NUCLEOTIDE SEQUENCE</scope>
    <source>
        <strain evidence="1">S1</strain>
    </source>
</reference>
<name>A0A8I1WFD6_BACIU</name>
<sequence length="174" mass="20846">MSVYVDVLKQYKIKYDWKTLYVGLKLDLIKYCDVTNYAVDFLTRHPETNDQNIIQLAWGDQDFDYESLLLSILKESNIDGLNLDADSLQVEKRKWRFGILVFLKKKHQKDFEELLNQIAEVYADFNYPEDMDSFINYLPSKDNFQSKYSKEENIARLINLFNEFLNKEHKYLQN</sequence>
<evidence type="ECO:0000313" key="1">
    <source>
        <dbReference type="EMBL" id="MBO3794140.1"/>
    </source>
</evidence>
<organism evidence="1 2">
    <name type="scientific">Bacillus subtilis</name>
    <dbReference type="NCBI Taxonomy" id="1423"/>
    <lineage>
        <taxon>Bacteria</taxon>
        <taxon>Bacillati</taxon>
        <taxon>Bacillota</taxon>
        <taxon>Bacilli</taxon>
        <taxon>Bacillales</taxon>
        <taxon>Bacillaceae</taxon>
        <taxon>Bacillus</taxon>
    </lineage>
</organism>
<comment type="caution">
    <text evidence="1">The sequence shown here is derived from an EMBL/GenBank/DDBJ whole genome shotgun (WGS) entry which is preliminary data.</text>
</comment>
<dbReference type="EMBL" id="JAGFPW010000004">
    <property type="protein sequence ID" value="MBO3794140.1"/>
    <property type="molecule type" value="Genomic_DNA"/>
</dbReference>
<dbReference type="Proteomes" id="UP000665181">
    <property type="component" value="Unassembled WGS sequence"/>
</dbReference>
<protein>
    <submittedName>
        <fullName evidence="1">DUF2247 family protein</fullName>
    </submittedName>
</protein>
<dbReference type="Pfam" id="PF10004">
    <property type="entry name" value="DUF2247"/>
    <property type="match status" value="1"/>
</dbReference>
<dbReference type="RefSeq" id="WP_163117017.1">
    <property type="nucleotide sequence ID" value="NZ_CP120621.2"/>
</dbReference>
<dbReference type="PIRSF" id="PIRSF015278">
    <property type="entry name" value="UCP015278"/>
    <property type="match status" value="1"/>
</dbReference>
<evidence type="ECO:0000313" key="2">
    <source>
        <dbReference type="Proteomes" id="UP000665181"/>
    </source>
</evidence>
<dbReference type="AlphaFoldDB" id="A0A8I1WFD6"/>
<gene>
    <name evidence="1" type="ORF">J5227_07425</name>
</gene>
<accession>A0A8I1WFD6</accession>